<dbReference type="PANTHER" id="PTHR37422:SF17">
    <property type="entry name" value="O-ANTIGEN LIGASE"/>
    <property type="match status" value="1"/>
</dbReference>
<comment type="subcellular location">
    <subcellularLocation>
        <location evidence="1">Membrane</location>
        <topology evidence="1">Multi-pass membrane protein</topology>
    </subcellularLocation>
</comment>
<gene>
    <name evidence="7" type="ORF">GCM10007855_32710</name>
</gene>
<dbReference type="Proteomes" id="UP001156660">
    <property type="component" value="Unassembled WGS sequence"/>
</dbReference>
<keyword evidence="8" id="KW-1185">Reference proteome</keyword>
<dbReference type="InterPro" id="IPR007016">
    <property type="entry name" value="O-antigen_ligase-rel_domated"/>
</dbReference>
<dbReference type="EMBL" id="BSOU01000010">
    <property type="protein sequence ID" value="GLR76396.1"/>
    <property type="molecule type" value="Genomic_DNA"/>
</dbReference>
<evidence type="ECO:0000256" key="2">
    <source>
        <dbReference type="ARBA" id="ARBA00022692"/>
    </source>
</evidence>
<keyword evidence="4 5" id="KW-0472">Membrane</keyword>
<reference evidence="8" key="1">
    <citation type="journal article" date="2019" name="Int. J. Syst. Evol. Microbiol.">
        <title>The Global Catalogue of Microorganisms (GCM) 10K type strain sequencing project: providing services to taxonomists for standard genome sequencing and annotation.</title>
        <authorList>
            <consortium name="The Broad Institute Genomics Platform"/>
            <consortium name="The Broad Institute Genome Sequencing Center for Infectious Disease"/>
            <person name="Wu L."/>
            <person name="Ma J."/>
        </authorList>
    </citation>
    <scope>NUCLEOTIDE SEQUENCE [LARGE SCALE GENOMIC DNA]</scope>
    <source>
        <strain evidence="8">NBRC 105001</strain>
    </source>
</reference>
<feature type="domain" description="O-antigen ligase-related" evidence="6">
    <location>
        <begin position="17"/>
        <end position="97"/>
    </location>
</feature>
<proteinExistence type="predicted"/>
<evidence type="ECO:0000256" key="3">
    <source>
        <dbReference type="ARBA" id="ARBA00022989"/>
    </source>
</evidence>
<evidence type="ECO:0000256" key="5">
    <source>
        <dbReference type="SAM" id="Phobius"/>
    </source>
</evidence>
<name>A0ABQ6AND5_9GAMM</name>
<accession>A0ABQ6AND5</accession>
<feature type="transmembrane region" description="Helical" evidence="5">
    <location>
        <begin position="127"/>
        <end position="150"/>
    </location>
</feature>
<evidence type="ECO:0000256" key="1">
    <source>
        <dbReference type="ARBA" id="ARBA00004141"/>
    </source>
</evidence>
<dbReference type="PANTHER" id="PTHR37422">
    <property type="entry name" value="TEICHURONIC ACID BIOSYNTHESIS PROTEIN TUAE"/>
    <property type="match status" value="1"/>
</dbReference>
<protein>
    <recommendedName>
        <fullName evidence="6">O-antigen ligase-related domain-containing protein</fullName>
    </recommendedName>
</protein>
<dbReference type="Pfam" id="PF04932">
    <property type="entry name" value="Wzy_C"/>
    <property type="match status" value="1"/>
</dbReference>
<comment type="caution">
    <text evidence="7">The sequence shown here is derived from an EMBL/GenBank/DDBJ whole genome shotgun (WGS) entry which is preliminary data.</text>
</comment>
<organism evidence="7 8">
    <name type="scientific">Aliivibrio sifiae</name>
    <dbReference type="NCBI Taxonomy" id="566293"/>
    <lineage>
        <taxon>Bacteria</taxon>
        <taxon>Pseudomonadati</taxon>
        <taxon>Pseudomonadota</taxon>
        <taxon>Gammaproteobacteria</taxon>
        <taxon>Vibrionales</taxon>
        <taxon>Vibrionaceae</taxon>
        <taxon>Aliivibrio</taxon>
    </lineage>
</organism>
<keyword evidence="3 5" id="KW-1133">Transmembrane helix</keyword>
<feature type="transmembrane region" description="Helical" evidence="5">
    <location>
        <begin position="89"/>
        <end position="107"/>
    </location>
</feature>
<evidence type="ECO:0000256" key="4">
    <source>
        <dbReference type="ARBA" id="ARBA00023136"/>
    </source>
</evidence>
<evidence type="ECO:0000259" key="6">
    <source>
        <dbReference type="Pfam" id="PF04932"/>
    </source>
</evidence>
<sequence>MNKNRIEDLYNKSAYEYQRIIEGDLNSSIGLRVQMLDVGLTMISEKPLIGHGSNYKQEKTKIIIEDKKNQEINSYGTLHNVYIDTWAKLGILGFIATIFLTILPLFILKGSEHWVLGLSLSSFNLLISLVDTVLLGGDYLLVIITISLILKYSTLNNKEYA</sequence>
<evidence type="ECO:0000313" key="8">
    <source>
        <dbReference type="Proteomes" id="UP001156660"/>
    </source>
</evidence>
<dbReference type="InterPro" id="IPR051533">
    <property type="entry name" value="WaaL-like"/>
</dbReference>
<evidence type="ECO:0000313" key="7">
    <source>
        <dbReference type="EMBL" id="GLR76396.1"/>
    </source>
</evidence>
<keyword evidence="2 5" id="KW-0812">Transmembrane</keyword>